<dbReference type="WBParaSite" id="MBELARI_LOCUS12824">
    <property type="protein sequence ID" value="MBELARI_LOCUS12824"/>
    <property type="gene ID" value="MBELARI_LOCUS12824"/>
</dbReference>
<organism evidence="3 4">
    <name type="scientific">Mesorhabditis belari</name>
    <dbReference type="NCBI Taxonomy" id="2138241"/>
    <lineage>
        <taxon>Eukaryota</taxon>
        <taxon>Metazoa</taxon>
        <taxon>Ecdysozoa</taxon>
        <taxon>Nematoda</taxon>
        <taxon>Chromadorea</taxon>
        <taxon>Rhabditida</taxon>
        <taxon>Rhabditina</taxon>
        <taxon>Rhabditomorpha</taxon>
        <taxon>Rhabditoidea</taxon>
        <taxon>Rhabditidae</taxon>
        <taxon>Mesorhabditinae</taxon>
        <taxon>Mesorhabditis</taxon>
    </lineage>
</organism>
<evidence type="ECO:0000313" key="3">
    <source>
        <dbReference type="Proteomes" id="UP000887575"/>
    </source>
</evidence>
<dbReference type="Proteomes" id="UP000887575">
    <property type="component" value="Unassembled WGS sequence"/>
</dbReference>
<dbReference type="Pfam" id="PF02536">
    <property type="entry name" value="mTERF"/>
    <property type="match status" value="1"/>
</dbReference>
<dbReference type="Gene3D" id="1.25.70.10">
    <property type="entry name" value="Transcription termination factor 3, mitochondrial"/>
    <property type="match status" value="1"/>
</dbReference>
<evidence type="ECO:0000256" key="1">
    <source>
        <dbReference type="ARBA" id="ARBA00007692"/>
    </source>
</evidence>
<proteinExistence type="inferred from homology"/>
<accession>A0AAF3EFS3</accession>
<keyword evidence="3" id="KW-1185">Reference proteome</keyword>
<reference evidence="4" key="1">
    <citation type="submission" date="2024-02" db="UniProtKB">
        <authorList>
            <consortium name="WormBaseParasite"/>
        </authorList>
    </citation>
    <scope>IDENTIFICATION</scope>
</reference>
<keyword evidence="2" id="KW-0809">Transit peptide</keyword>
<evidence type="ECO:0000313" key="4">
    <source>
        <dbReference type="WBParaSite" id="MBELARI_LOCUS12824"/>
    </source>
</evidence>
<dbReference type="InterPro" id="IPR038538">
    <property type="entry name" value="MTERF_sf"/>
</dbReference>
<comment type="similarity">
    <text evidence="1">Belongs to the mTERF family.</text>
</comment>
<dbReference type="AlphaFoldDB" id="A0AAF3EFS3"/>
<evidence type="ECO:0000256" key="2">
    <source>
        <dbReference type="ARBA" id="ARBA00022946"/>
    </source>
</evidence>
<sequence length="389" mass="44918">MTPTQITIKKPMRKAFVGTIRPCLRKTFALSQSSHHLVGRSYSIRPFSSSSIDTNVAGTNHFDDRNLSVAGRETIRQILKKLQERNYFVTLPEDKLTAILIPLFAKLGANGLTTDFLIAECSRNDHFLQLLLSKFQEDLFEICKVLTTYCSLTYEEIFLMLKSIEYDISHSGGDVGVSGRLDVLLNLSGVEYGRNLGQLVLKCPPLIFAQDPEKINEIFNALRSFFTKKQLVDLVQYTPQILVMNFEELEQKYEYIFYHMGLGGEDFLGCKSWIEMSLEEMMLRHSCLVKSGRYHFPDPKAPQLRKENPEMSKIFDSSDEHFSTKIAGISLEEWNVFKMIERRAREEEDRDEPYVKVKPSLRKKFERQKKATIEKPSEFVFGAEIKDQF</sequence>
<dbReference type="GO" id="GO:0003676">
    <property type="term" value="F:nucleic acid binding"/>
    <property type="evidence" value="ECO:0007669"/>
    <property type="project" value="InterPro"/>
</dbReference>
<name>A0AAF3EFS3_9BILA</name>
<dbReference type="InterPro" id="IPR003690">
    <property type="entry name" value="MTERF"/>
</dbReference>
<protein>
    <submittedName>
        <fullName evidence="4">Uncharacterized protein</fullName>
    </submittedName>
</protein>